<dbReference type="InterPro" id="IPR048147">
    <property type="entry name" value="CBO0543-like"/>
</dbReference>
<feature type="transmembrane region" description="Helical" evidence="1">
    <location>
        <begin position="86"/>
        <end position="107"/>
    </location>
</feature>
<gene>
    <name evidence="2" type="ORF">GI584_11675</name>
</gene>
<keyword evidence="1" id="KW-0812">Transmembrane</keyword>
<organism evidence="2 3">
    <name type="scientific">Gracilibacillus salitolerans</name>
    <dbReference type="NCBI Taxonomy" id="2663022"/>
    <lineage>
        <taxon>Bacteria</taxon>
        <taxon>Bacillati</taxon>
        <taxon>Bacillota</taxon>
        <taxon>Bacilli</taxon>
        <taxon>Bacillales</taxon>
        <taxon>Bacillaceae</taxon>
        <taxon>Gracilibacillus</taxon>
    </lineage>
</organism>
<evidence type="ECO:0000313" key="3">
    <source>
        <dbReference type="Proteomes" id="UP000339690"/>
    </source>
</evidence>
<sequence>MMIVPWIIWAIFRDRKNSALIFSAGLLIMVISEILDAFGVSYGKWAYPIKVIPLATVSFSFRLSVLPVFAMLLLQFKPQFNPFIKAIIFGGFGAYAGLPLLGMMDLYKKIDWSLTNSFIILILMYLLAHWFSRRASFEEINKNNEDSH</sequence>
<evidence type="ECO:0000313" key="2">
    <source>
        <dbReference type="EMBL" id="QGH36996.1"/>
    </source>
</evidence>
<proteinExistence type="predicted"/>
<keyword evidence="3" id="KW-1185">Reference proteome</keyword>
<dbReference type="NCBIfam" id="NF041644">
    <property type="entry name" value="CBO0543_fam"/>
    <property type="match status" value="1"/>
</dbReference>
<dbReference type="KEGG" id="grc:GI584_11675"/>
<feature type="transmembrane region" description="Helical" evidence="1">
    <location>
        <begin position="20"/>
        <end position="40"/>
    </location>
</feature>
<feature type="transmembrane region" description="Helical" evidence="1">
    <location>
        <begin position="52"/>
        <end position="74"/>
    </location>
</feature>
<accession>A0A5Q2TQ82</accession>
<name>A0A5Q2TQ82_9BACI</name>
<dbReference type="AlphaFoldDB" id="A0A5Q2TQ82"/>
<evidence type="ECO:0000256" key="1">
    <source>
        <dbReference type="SAM" id="Phobius"/>
    </source>
</evidence>
<keyword evidence="1" id="KW-0472">Membrane</keyword>
<protein>
    <submittedName>
        <fullName evidence="2">Uncharacterized protein</fullName>
    </submittedName>
</protein>
<feature type="transmembrane region" description="Helical" evidence="1">
    <location>
        <begin position="113"/>
        <end position="132"/>
    </location>
</feature>
<dbReference type="Proteomes" id="UP000339690">
    <property type="component" value="Chromosome"/>
</dbReference>
<dbReference type="EMBL" id="CP045915">
    <property type="protein sequence ID" value="QGH36996.1"/>
    <property type="molecule type" value="Genomic_DNA"/>
</dbReference>
<reference evidence="2 3" key="1">
    <citation type="submission" date="2019-11" db="EMBL/GenBank/DDBJ databases">
        <title>Gracilibacillus salitolerans sp. nov., a moderate halophile isolated from a saline soil in northwest China.</title>
        <authorList>
            <person name="Gan L."/>
        </authorList>
    </citation>
    <scope>NUCLEOTIDE SEQUENCE [LARGE SCALE GENOMIC DNA]</scope>
    <source>
        <strain evidence="2 3">SCU50</strain>
    </source>
</reference>
<keyword evidence="1" id="KW-1133">Transmembrane helix</keyword>